<feature type="transmembrane region" description="Helical" evidence="1">
    <location>
        <begin position="12"/>
        <end position="38"/>
    </location>
</feature>
<accession>A0A1H3IPL8</accession>
<name>A0A1H3IPL8_9EURY</name>
<dbReference type="EMBL" id="FNPB01000010">
    <property type="protein sequence ID" value="SDY28774.1"/>
    <property type="molecule type" value="Genomic_DNA"/>
</dbReference>
<keyword evidence="1" id="KW-1133">Transmembrane helix</keyword>
<dbReference type="AlphaFoldDB" id="A0A1H3IPL8"/>
<feature type="transmembrane region" description="Helical" evidence="1">
    <location>
        <begin position="44"/>
        <end position="64"/>
    </location>
</feature>
<proteinExistence type="predicted"/>
<organism evidence="2 3">
    <name type="scientific">Halobellus clavatus</name>
    <dbReference type="NCBI Taxonomy" id="660517"/>
    <lineage>
        <taxon>Archaea</taxon>
        <taxon>Methanobacteriati</taxon>
        <taxon>Methanobacteriota</taxon>
        <taxon>Stenosarchaea group</taxon>
        <taxon>Halobacteria</taxon>
        <taxon>Halobacteriales</taxon>
        <taxon>Haloferacaceae</taxon>
        <taxon>Halobellus</taxon>
    </lineage>
</organism>
<evidence type="ECO:0000313" key="3">
    <source>
        <dbReference type="Proteomes" id="UP000199170"/>
    </source>
</evidence>
<keyword evidence="1" id="KW-0472">Membrane</keyword>
<reference evidence="3" key="1">
    <citation type="submission" date="2016-10" db="EMBL/GenBank/DDBJ databases">
        <authorList>
            <person name="Varghese N."/>
            <person name="Submissions S."/>
        </authorList>
    </citation>
    <scope>NUCLEOTIDE SEQUENCE [LARGE SCALE GENOMIC DNA]</scope>
    <source>
        <strain evidence="3">CGMCC 1.10118</strain>
    </source>
</reference>
<dbReference type="Proteomes" id="UP000199170">
    <property type="component" value="Unassembled WGS sequence"/>
</dbReference>
<evidence type="ECO:0000256" key="1">
    <source>
        <dbReference type="SAM" id="Phobius"/>
    </source>
</evidence>
<gene>
    <name evidence="2" type="ORF">SAMN04487946_11078</name>
</gene>
<sequence length="82" mass="8312">MVWLLMDDAHEAAATQAIGVVVVMLVVGGVATVLLLAGLGGASVLQFGGAVLSLTGFLGVLGYFGRRVGILSVVTAIFDPIR</sequence>
<evidence type="ECO:0000313" key="2">
    <source>
        <dbReference type="EMBL" id="SDY28774.1"/>
    </source>
</evidence>
<protein>
    <submittedName>
        <fullName evidence="2">Uncharacterized protein</fullName>
    </submittedName>
</protein>
<keyword evidence="3" id="KW-1185">Reference proteome</keyword>
<keyword evidence="1" id="KW-0812">Transmembrane</keyword>